<dbReference type="EMBL" id="AVOT02133751">
    <property type="protein sequence ID" value="MBW0589320.1"/>
    <property type="molecule type" value="Genomic_DNA"/>
</dbReference>
<accession>A0A9Q3KWE2</accession>
<proteinExistence type="predicted"/>
<evidence type="ECO:0000313" key="1">
    <source>
        <dbReference type="EMBL" id="MBW0589320.1"/>
    </source>
</evidence>
<name>A0A9Q3KWE2_9BASI</name>
<keyword evidence="2" id="KW-1185">Reference proteome</keyword>
<organism evidence="1 2">
    <name type="scientific">Austropuccinia psidii MF-1</name>
    <dbReference type="NCBI Taxonomy" id="1389203"/>
    <lineage>
        <taxon>Eukaryota</taxon>
        <taxon>Fungi</taxon>
        <taxon>Dikarya</taxon>
        <taxon>Basidiomycota</taxon>
        <taxon>Pucciniomycotina</taxon>
        <taxon>Pucciniomycetes</taxon>
        <taxon>Pucciniales</taxon>
        <taxon>Sphaerophragmiaceae</taxon>
        <taxon>Austropuccinia</taxon>
    </lineage>
</organism>
<protein>
    <submittedName>
        <fullName evidence="1">Uncharacterized protein</fullName>
    </submittedName>
</protein>
<dbReference type="AlphaFoldDB" id="A0A9Q3KWE2"/>
<evidence type="ECO:0000313" key="2">
    <source>
        <dbReference type="Proteomes" id="UP000765509"/>
    </source>
</evidence>
<dbReference type="Proteomes" id="UP000765509">
    <property type="component" value="Unassembled WGS sequence"/>
</dbReference>
<reference evidence="1" key="1">
    <citation type="submission" date="2021-03" db="EMBL/GenBank/DDBJ databases">
        <title>Draft genome sequence of rust myrtle Austropuccinia psidii MF-1, a brazilian biotype.</title>
        <authorList>
            <person name="Quecine M.C."/>
            <person name="Pachon D.M.R."/>
            <person name="Bonatelli M.L."/>
            <person name="Correr F.H."/>
            <person name="Franceschini L.M."/>
            <person name="Leite T.F."/>
            <person name="Margarido G.R.A."/>
            <person name="Almeida C.A."/>
            <person name="Ferrarezi J.A."/>
            <person name="Labate C.A."/>
        </authorList>
    </citation>
    <scope>NUCLEOTIDE SEQUENCE</scope>
    <source>
        <strain evidence="1">MF-1</strain>
    </source>
</reference>
<sequence length="94" mass="10418">MTSDIVYAAVSTKGPVYRVPACWLPRLSSSSISYKTACSARVRCFTYTSSGANGYAEKIQIIAFRSPFLIVDAVTVESLVEMKIQYIIFFSCKI</sequence>
<comment type="caution">
    <text evidence="1">The sequence shown here is derived from an EMBL/GenBank/DDBJ whole genome shotgun (WGS) entry which is preliminary data.</text>
</comment>
<gene>
    <name evidence="1" type="ORF">O181_129035</name>
</gene>